<gene>
    <name evidence="1" type="ORF">V6N11_009417</name>
</gene>
<name>A0ABR2NST2_9ROSI</name>
<dbReference type="Proteomes" id="UP001396334">
    <property type="component" value="Unassembled WGS sequence"/>
</dbReference>
<evidence type="ECO:0000313" key="1">
    <source>
        <dbReference type="EMBL" id="KAK8979209.1"/>
    </source>
</evidence>
<protein>
    <submittedName>
        <fullName evidence="1">Uncharacterized protein</fullName>
    </submittedName>
</protein>
<organism evidence="1 2">
    <name type="scientific">Hibiscus sabdariffa</name>
    <name type="common">roselle</name>
    <dbReference type="NCBI Taxonomy" id="183260"/>
    <lineage>
        <taxon>Eukaryota</taxon>
        <taxon>Viridiplantae</taxon>
        <taxon>Streptophyta</taxon>
        <taxon>Embryophyta</taxon>
        <taxon>Tracheophyta</taxon>
        <taxon>Spermatophyta</taxon>
        <taxon>Magnoliopsida</taxon>
        <taxon>eudicotyledons</taxon>
        <taxon>Gunneridae</taxon>
        <taxon>Pentapetalae</taxon>
        <taxon>rosids</taxon>
        <taxon>malvids</taxon>
        <taxon>Malvales</taxon>
        <taxon>Malvaceae</taxon>
        <taxon>Malvoideae</taxon>
        <taxon>Hibiscus</taxon>
    </lineage>
</organism>
<evidence type="ECO:0000313" key="2">
    <source>
        <dbReference type="Proteomes" id="UP001396334"/>
    </source>
</evidence>
<reference evidence="1 2" key="1">
    <citation type="journal article" date="2024" name="G3 (Bethesda)">
        <title>Genome assembly of Hibiscus sabdariffa L. provides insights into metabolisms of medicinal natural products.</title>
        <authorList>
            <person name="Kim T."/>
        </authorList>
    </citation>
    <scope>NUCLEOTIDE SEQUENCE [LARGE SCALE GENOMIC DNA]</scope>
    <source>
        <strain evidence="1">TK-2024</strain>
        <tissue evidence="1">Old leaves</tissue>
    </source>
</reference>
<sequence>MVRLLASLMIYGFQLWGLCALMSWKTLKSCHAYLSRISWMSLIEKCMKGDDISLDSPRSNKLVGAIAKLDTSYDLFLFVDPPVPLLPLLASDSSSSM</sequence>
<dbReference type="EMBL" id="JBBPBN010000103">
    <property type="protein sequence ID" value="KAK8979209.1"/>
    <property type="molecule type" value="Genomic_DNA"/>
</dbReference>
<proteinExistence type="predicted"/>
<accession>A0ABR2NST2</accession>
<comment type="caution">
    <text evidence="1">The sequence shown here is derived from an EMBL/GenBank/DDBJ whole genome shotgun (WGS) entry which is preliminary data.</text>
</comment>
<keyword evidence="2" id="KW-1185">Reference proteome</keyword>